<evidence type="ECO:0000313" key="3">
    <source>
        <dbReference type="Ensembl" id="ENSRBIP00000025756.1"/>
    </source>
</evidence>
<dbReference type="InterPro" id="IPR026134">
    <property type="entry name" value="MDFI/MDFIC"/>
</dbReference>
<keyword evidence="4" id="KW-1185">Reference proteome</keyword>
<feature type="compositionally biased region" description="Polar residues" evidence="2">
    <location>
        <begin position="125"/>
        <end position="144"/>
    </location>
</feature>
<feature type="region of interest" description="Disordered" evidence="2">
    <location>
        <begin position="15"/>
        <end position="38"/>
    </location>
</feature>
<feature type="compositionally biased region" description="Basic and acidic residues" evidence="2">
    <location>
        <begin position="113"/>
        <end position="124"/>
    </location>
</feature>
<reference evidence="3 4" key="1">
    <citation type="submission" date="2016-06" db="EMBL/GenBank/DDBJ databases">
        <title>Genome of Rhinopithecus bieti.</title>
        <authorList>
            <person name="Wu"/>
            <person name="C.-I. and Zhang"/>
            <person name="Y."/>
        </authorList>
    </citation>
    <scope>NUCLEOTIDE SEQUENCE</scope>
</reference>
<dbReference type="GO" id="GO:0005634">
    <property type="term" value="C:nucleus"/>
    <property type="evidence" value="ECO:0007669"/>
    <property type="project" value="TreeGrafter"/>
</dbReference>
<dbReference type="GO" id="GO:0005737">
    <property type="term" value="C:cytoplasm"/>
    <property type="evidence" value="ECO:0007669"/>
    <property type="project" value="TreeGrafter"/>
</dbReference>
<dbReference type="GO" id="GO:0046328">
    <property type="term" value="P:regulation of JNK cascade"/>
    <property type="evidence" value="ECO:0007669"/>
    <property type="project" value="Ensembl"/>
</dbReference>
<name>A0A2K6LQF9_RHIBE</name>
<proteinExistence type="inferred from homology"/>
<dbReference type="GO" id="GO:0045893">
    <property type="term" value="P:positive regulation of DNA-templated transcription"/>
    <property type="evidence" value="ECO:0007669"/>
    <property type="project" value="Ensembl"/>
</dbReference>
<dbReference type="PANTHER" id="PTHR15304">
    <property type="entry name" value="MYOD FAMILY INHIBITOR"/>
    <property type="match status" value="1"/>
</dbReference>
<dbReference type="GO" id="GO:0030111">
    <property type="term" value="P:regulation of Wnt signaling pathway"/>
    <property type="evidence" value="ECO:0007669"/>
    <property type="project" value="Ensembl"/>
</dbReference>
<accession>A0A2K6LQF9</accession>
<evidence type="ECO:0000256" key="1">
    <source>
        <dbReference type="ARBA" id="ARBA00025778"/>
    </source>
</evidence>
<dbReference type="PANTHER" id="PTHR15304:SF0">
    <property type="entry name" value="MYOD FAMILY INHIBITOR DOMAIN-CONTAINING PROTEIN"/>
    <property type="match status" value="1"/>
</dbReference>
<gene>
    <name evidence="3" type="primary">MDFIC</name>
</gene>
<sequence>VRGVRAATAAAVAATAASGLSRREAGGTPPGRKCGRCRSLANFPRRKRRRRRKGLGAIGGDAEVAVSSLHPAPHLGGPAAPARRLAAERPMSARAGETLASRAPRGRQRAGRGKCDKDNTEKDITQATNSHFTHGEMQDQSIWGNPSDGELIRTQPQRLPQRQTSAQVPSDEEIGKIKNGHTGLSNGNGIHHGAKHGSADNRKLSAPVSQKMHRKIQSSLSVNSDISKKSKVNAVFSQKTGSSPEDCCVHCILACLFCEFLTLCNIVLGQASCGICTSEACCCCCGDEMGDDCNCPCDMDCGIMDACCESSDCLEICMECCGICFPS</sequence>
<protein>
    <submittedName>
        <fullName evidence="3">MyoD family inhibitor domain containing</fullName>
    </submittedName>
</protein>
<dbReference type="GO" id="GO:0030332">
    <property type="term" value="F:cyclin binding"/>
    <property type="evidence" value="ECO:0007669"/>
    <property type="project" value="Ensembl"/>
</dbReference>
<evidence type="ECO:0000256" key="2">
    <source>
        <dbReference type="SAM" id="MobiDB-lite"/>
    </source>
</evidence>
<dbReference type="GO" id="GO:0045892">
    <property type="term" value="P:negative regulation of DNA-templated transcription"/>
    <property type="evidence" value="ECO:0007669"/>
    <property type="project" value="TreeGrafter"/>
</dbReference>
<feature type="compositionally biased region" description="Low complexity" evidence="2">
    <location>
        <begin position="69"/>
        <end position="84"/>
    </location>
</feature>
<dbReference type="GeneTree" id="ENSGT00940000158685"/>
<comment type="similarity">
    <text evidence="1">Belongs to the MDFI family.</text>
</comment>
<feature type="region of interest" description="Disordered" evidence="2">
    <location>
        <begin position="68"/>
        <end position="148"/>
    </location>
</feature>
<dbReference type="GO" id="GO:0050434">
    <property type="term" value="P:positive regulation of viral transcription"/>
    <property type="evidence" value="ECO:0007669"/>
    <property type="project" value="Ensembl"/>
</dbReference>
<reference evidence="3" key="2">
    <citation type="submission" date="2025-08" db="UniProtKB">
        <authorList>
            <consortium name="Ensembl"/>
        </authorList>
    </citation>
    <scope>IDENTIFICATION</scope>
</reference>
<dbReference type="Pfam" id="PF15316">
    <property type="entry name" value="MDFI"/>
    <property type="match status" value="1"/>
</dbReference>
<dbReference type="Ensembl" id="ENSRBIT00000049667.1">
    <property type="protein sequence ID" value="ENSRBIP00000025756.1"/>
    <property type="gene ID" value="ENSRBIG00000036755.1"/>
</dbReference>
<dbReference type="Proteomes" id="UP000233180">
    <property type="component" value="Unassembled WGS sequence"/>
</dbReference>
<evidence type="ECO:0000313" key="4">
    <source>
        <dbReference type="Proteomes" id="UP000233180"/>
    </source>
</evidence>
<dbReference type="AlphaFoldDB" id="A0A2K6LQF9"/>
<dbReference type="GO" id="GO:0030957">
    <property type="term" value="F:Tat protein binding"/>
    <property type="evidence" value="ECO:0007669"/>
    <property type="project" value="Ensembl"/>
</dbReference>
<organism evidence="3 4">
    <name type="scientific">Rhinopithecus bieti</name>
    <name type="common">Black snub-nosed monkey</name>
    <name type="synonym">Pygathrix bieti</name>
    <dbReference type="NCBI Taxonomy" id="61621"/>
    <lineage>
        <taxon>Eukaryota</taxon>
        <taxon>Metazoa</taxon>
        <taxon>Chordata</taxon>
        <taxon>Craniata</taxon>
        <taxon>Vertebrata</taxon>
        <taxon>Euteleostomi</taxon>
        <taxon>Mammalia</taxon>
        <taxon>Eutheria</taxon>
        <taxon>Euarchontoglires</taxon>
        <taxon>Primates</taxon>
        <taxon>Haplorrhini</taxon>
        <taxon>Catarrhini</taxon>
        <taxon>Cercopithecidae</taxon>
        <taxon>Colobinae</taxon>
        <taxon>Rhinopithecus</taxon>
    </lineage>
</organism>
<reference evidence="3" key="3">
    <citation type="submission" date="2025-09" db="UniProtKB">
        <authorList>
            <consortium name="Ensembl"/>
        </authorList>
    </citation>
    <scope>IDENTIFICATION</scope>
</reference>